<evidence type="ECO:0000256" key="2">
    <source>
        <dbReference type="ARBA" id="ARBA00023108"/>
    </source>
</evidence>
<dbReference type="Proteomes" id="UP000053097">
    <property type="component" value="Unassembled WGS sequence"/>
</dbReference>
<organism evidence="4 5">
    <name type="scientific">Ooceraea biroi</name>
    <name type="common">Clonal raider ant</name>
    <name type="synonym">Cerapachys biroi</name>
    <dbReference type="NCBI Taxonomy" id="2015173"/>
    <lineage>
        <taxon>Eukaryota</taxon>
        <taxon>Metazoa</taxon>
        <taxon>Ecdysozoa</taxon>
        <taxon>Arthropoda</taxon>
        <taxon>Hexapoda</taxon>
        <taxon>Insecta</taxon>
        <taxon>Pterygota</taxon>
        <taxon>Neoptera</taxon>
        <taxon>Endopterygota</taxon>
        <taxon>Hymenoptera</taxon>
        <taxon>Apocrita</taxon>
        <taxon>Aculeata</taxon>
        <taxon>Formicoidea</taxon>
        <taxon>Formicidae</taxon>
        <taxon>Dorylinae</taxon>
        <taxon>Ooceraea</taxon>
    </lineage>
</organism>
<dbReference type="InterPro" id="IPR038606">
    <property type="entry name" value="To_sf"/>
</dbReference>
<dbReference type="GO" id="GO:0005615">
    <property type="term" value="C:extracellular space"/>
    <property type="evidence" value="ECO:0007669"/>
    <property type="project" value="TreeGrafter"/>
</dbReference>
<dbReference type="EMBL" id="KK107899">
    <property type="protein sequence ID" value="EZA47287.1"/>
    <property type="molecule type" value="Genomic_DNA"/>
</dbReference>
<dbReference type="InterPro" id="IPR010562">
    <property type="entry name" value="Haemolymph_juvenile_hormone-bd"/>
</dbReference>
<protein>
    <submittedName>
        <fullName evidence="4">Circadian clock-controlled protein</fullName>
    </submittedName>
</protein>
<keyword evidence="2" id="KW-0090">Biological rhythms</keyword>
<dbReference type="GO" id="GO:0007623">
    <property type="term" value="P:circadian rhythm"/>
    <property type="evidence" value="ECO:0007669"/>
    <property type="project" value="UniProtKB-ARBA"/>
</dbReference>
<dbReference type="Pfam" id="PF06585">
    <property type="entry name" value="JHBP"/>
    <property type="match status" value="1"/>
</dbReference>
<name>A0A026VU75_OOCBI</name>
<proteinExistence type="inferred from homology"/>
<dbReference type="PANTHER" id="PTHR11008:SF14">
    <property type="entry name" value="CIRCADIAN CLOCK-CONTROLLED PROTEIN-LIKE PROTEIN"/>
    <property type="match status" value="1"/>
</dbReference>
<comment type="similarity">
    <text evidence="3">Belongs to the TO family.</text>
</comment>
<evidence type="ECO:0000313" key="5">
    <source>
        <dbReference type="Proteomes" id="UP000053097"/>
    </source>
</evidence>
<reference evidence="4 5" key="1">
    <citation type="journal article" date="2014" name="Curr. Biol.">
        <title>The genome of the clonal raider ant Cerapachys biroi.</title>
        <authorList>
            <person name="Oxley P.R."/>
            <person name="Ji L."/>
            <person name="Fetter-Pruneda I."/>
            <person name="McKenzie S.K."/>
            <person name="Li C."/>
            <person name="Hu H."/>
            <person name="Zhang G."/>
            <person name="Kronauer D.J."/>
        </authorList>
    </citation>
    <scope>NUCLEOTIDE SEQUENCE [LARGE SCALE GENOMIC DNA]</scope>
</reference>
<dbReference type="FunFam" id="3.15.10.30:FF:000001">
    <property type="entry name" value="Takeout-like protein 1"/>
    <property type="match status" value="1"/>
</dbReference>
<keyword evidence="5" id="KW-1185">Reference proteome</keyword>
<dbReference type="OrthoDB" id="8185598at2759"/>
<dbReference type="STRING" id="2015173.A0A026VU75"/>
<accession>A0A026VU75</accession>
<gene>
    <name evidence="4" type="ORF">X777_16538</name>
</gene>
<evidence type="ECO:0000256" key="1">
    <source>
        <dbReference type="ARBA" id="ARBA00022729"/>
    </source>
</evidence>
<feature type="non-terminal residue" evidence="4">
    <location>
        <position position="1"/>
    </location>
</feature>
<dbReference type="OMA" id="MPEYIQV"/>
<dbReference type="PANTHER" id="PTHR11008">
    <property type="entry name" value="PROTEIN TAKEOUT-LIKE PROTEIN"/>
    <property type="match status" value="1"/>
</dbReference>
<dbReference type="AlphaFoldDB" id="A0A026VU75"/>
<dbReference type="SMART" id="SM00700">
    <property type="entry name" value="JHBP"/>
    <property type="match status" value="1"/>
</dbReference>
<dbReference type="Gene3D" id="3.15.10.30">
    <property type="entry name" value="Haemolymph juvenile hormone binding protein"/>
    <property type="match status" value="1"/>
</dbReference>
<sequence length="217" mass="24210">CNTRDPQYNDCLLESVRTLQPYLKTGVPDYNVPSLEPLKLKKLTFTPTNSLRLQASDIDVFGASNYIPHKARADTEKLLYAIDIELPNIIVEGKYEMNGRVLLLPIHGSGGLHGNFSNCIGAVRVLGEKYTEEGVEKIRIKDFNLKISVGHGTLKLDNLFGGEQVLGDVVNNAINNNFDLFMKELLPLVEKALSKAFQNIADNIVQQFSYEQLFPNA</sequence>
<evidence type="ECO:0000256" key="3">
    <source>
        <dbReference type="ARBA" id="ARBA00060902"/>
    </source>
</evidence>
<keyword evidence="1" id="KW-0732">Signal</keyword>
<evidence type="ECO:0000313" key="4">
    <source>
        <dbReference type="EMBL" id="EZA47287.1"/>
    </source>
</evidence>